<feature type="transmembrane region" description="Helical" evidence="1">
    <location>
        <begin position="5"/>
        <end position="26"/>
    </location>
</feature>
<keyword evidence="1" id="KW-0472">Membrane</keyword>
<feature type="transmembrane region" description="Helical" evidence="1">
    <location>
        <begin position="32"/>
        <end position="54"/>
    </location>
</feature>
<sequence length="59" mass="7065">MEKTYFIMTLVFGWFITVSLAVFTYYAFKLDYLMIGIIIALILLASISMNIVMFRKWRR</sequence>
<dbReference type="EMBL" id="JAGYPJ010000001">
    <property type="protein sequence ID" value="MBS4199075.1"/>
    <property type="molecule type" value="Genomic_DNA"/>
</dbReference>
<accession>A0A942TK33</accession>
<protein>
    <submittedName>
        <fullName evidence="2">Uncharacterized protein</fullName>
    </submittedName>
</protein>
<reference evidence="2 3" key="1">
    <citation type="submission" date="2021-05" db="EMBL/GenBank/DDBJ databases">
        <title>Novel Bacillus species.</title>
        <authorList>
            <person name="Liu G."/>
        </authorList>
    </citation>
    <scope>NUCLEOTIDE SEQUENCE [LARGE SCALE GENOMIC DNA]</scope>
    <source>
        <strain evidence="2 3">FJAT-49732</strain>
    </source>
</reference>
<dbReference type="RefSeq" id="WP_213109783.1">
    <property type="nucleotide sequence ID" value="NZ_JAGYPJ010000001.1"/>
</dbReference>
<gene>
    <name evidence="2" type="ORF">KHA93_05315</name>
</gene>
<evidence type="ECO:0000313" key="2">
    <source>
        <dbReference type="EMBL" id="MBS4199075.1"/>
    </source>
</evidence>
<dbReference type="Proteomes" id="UP000682713">
    <property type="component" value="Unassembled WGS sequence"/>
</dbReference>
<name>A0A942TK33_9BACI</name>
<evidence type="ECO:0000256" key="1">
    <source>
        <dbReference type="SAM" id="Phobius"/>
    </source>
</evidence>
<comment type="caution">
    <text evidence="2">The sequence shown here is derived from an EMBL/GenBank/DDBJ whole genome shotgun (WGS) entry which is preliminary data.</text>
</comment>
<keyword evidence="1" id="KW-0812">Transmembrane</keyword>
<keyword evidence="1" id="KW-1133">Transmembrane helix</keyword>
<evidence type="ECO:0000313" key="3">
    <source>
        <dbReference type="Proteomes" id="UP000682713"/>
    </source>
</evidence>
<keyword evidence="3" id="KW-1185">Reference proteome</keyword>
<proteinExistence type="predicted"/>
<organism evidence="2 3">
    <name type="scientific">Lederbergia citrisecunda</name>
    <dbReference type="NCBI Taxonomy" id="2833583"/>
    <lineage>
        <taxon>Bacteria</taxon>
        <taxon>Bacillati</taxon>
        <taxon>Bacillota</taxon>
        <taxon>Bacilli</taxon>
        <taxon>Bacillales</taxon>
        <taxon>Bacillaceae</taxon>
        <taxon>Lederbergia</taxon>
    </lineage>
</organism>
<dbReference type="AlphaFoldDB" id="A0A942TK33"/>